<dbReference type="CDD" id="cd00156">
    <property type="entry name" value="REC"/>
    <property type="match status" value="1"/>
</dbReference>
<dbReference type="InterPro" id="IPR011006">
    <property type="entry name" value="CheY-like_superfamily"/>
</dbReference>
<evidence type="ECO:0000256" key="1">
    <source>
        <dbReference type="PROSITE-ProRule" id="PRU00169"/>
    </source>
</evidence>
<dbReference type="InterPro" id="IPR001789">
    <property type="entry name" value="Sig_transdc_resp-reg_receiver"/>
</dbReference>
<feature type="modified residue" description="4-aspartylphosphate" evidence="1">
    <location>
        <position position="50"/>
    </location>
</feature>
<evidence type="ECO:0000313" key="4">
    <source>
        <dbReference type="EMBL" id="MCS4557965.1"/>
    </source>
</evidence>
<sequence>MLIIDDHAVIRRTLSACLNGIGNFEVYEAGDGEDARQLIADRQFDIIFCDINMPNENGIDVLQYLAEQHFSGGVVLISSTDETLLKASSLLARQFNLAIIGVAEKPIQRHTVLSFLIKANQHLAPSEQQQLTPLSANAIAKAIDDANVIAFFQPQVCLKTQQLSGVEALARIENDNGEVFYPSQFIEIAEQSDPLMLALTKAVVTDALAKFAALLAVEPALTLSINISARVLIDQTFPHWLQAICHQYSVPPPRVICELTETALASHPSLLTASILRLRLFQFQLSIDDFGTGYASIEQLHSLPFQELKIDQRFVADCLTDLRSRVVVEQTIQLAKGFGMSVVAEGIESADVAGFLALKQCDIGQGYFYAKPMRYQQLIDAFGLNKVESP</sequence>
<reference evidence="5" key="1">
    <citation type="submission" date="2023-07" db="EMBL/GenBank/DDBJ databases">
        <title>Shewanella mangrovi sp. nov., an acetaldehyde- degrading bacterium isolated from mangrove sediment.</title>
        <authorList>
            <person name="Liu Y."/>
        </authorList>
    </citation>
    <scope>NUCLEOTIDE SEQUENCE [LARGE SCALE GENOMIC DNA]</scope>
    <source>
        <strain evidence="5">C32</strain>
    </source>
</reference>
<feature type="domain" description="Response regulatory" evidence="2">
    <location>
        <begin position="1"/>
        <end position="120"/>
    </location>
</feature>
<accession>A0ABT2FNR8</accession>
<dbReference type="PANTHER" id="PTHR33121">
    <property type="entry name" value="CYCLIC DI-GMP PHOSPHODIESTERASE PDEF"/>
    <property type="match status" value="1"/>
</dbReference>
<dbReference type="PROSITE" id="PS50883">
    <property type="entry name" value="EAL"/>
    <property type="match status" value="1"/>
</dbReference>
<dbReference type="CDD" id="cd01948">
    <property type="entry name" value="EAL"/>
    <property type="match status" value="1"/>
</dbReference>
<dbReference type="SMART" id="SM00448">
    <property type="entry name" value="REC"/>
    <property type="match status" value="1"/>
</dbReference>
<dbReference type="InterPro" id="IPR001633">
    <property type="entry name" value="EAL_dom"/>
</dbReference>
<dbReference type="PROSITE" id="PS50110">
    <property type="entry name" value="RESPONSE_REGULATORY"/>
    <property type="match status" value="1"/>
</dbReference>
<evidence type="ECO:0000259" key="3">
    <source>
        <dbReference type="PROSITE" id="PS50883"/>
    </source>
</evidence>
<dbReference type="Pfam" id="PF00072">
    <property type="entry name" value="Response_reg"/>
    <property type="match status" value="1"/>
</dbReference>
<dbReference type="Gene3D" id="3.20.20.450">
    <property type="entry name" value="EAL domain"/>
    <property type="match status" value="1"/>
</dbReference>
<keyword evidence="1" id="KW-0597">Phosphoprotein</keyword>
<dbReference type="Proteomes" id="UP001201549">
    <property type="component" value="Unassembled WGS sequence"/>
</dbReference>
<dbReference type="PANTHER" id="PTHR33121:SF71">
    <property type="entry name" value="OXYGEN SENSOR PROTEIN DOSP"/>
    <property type="match status" value="1"/>
</dbReference>
<keyword evidence="5" id="KW-1185">Reference proteome</keyword>
<evidence type="ECO:0000259" key="2">
    <source>
        <dbReference type="PROSITE" id="PS50110"/>
    </source>
</evidence>
<dbReference type="EMBL" id="JAKOGG010000014">
    <property type="protein sequence ID" value="MCS4557965.1"/>
    <property type="molecule type" value="Genomic_DNA"/>
</dbReference>
<dbReference type="Gene3D" id="3.40.50.2300">
    <property type="match status" value="1"/>
</dbReference>
<dbReference type="InterPro" id="IPR035919">
    <property type="entry name" value="EAL_sf"/>
</dbReference>
<comment type="caution">
    <text evidence="4">The sequence shown here is derived from an EMBL/GenBank/DDBJ whole genome shotgun (WGS) entry which is preliminary data.</text>
</comment>
<dbReference type="SUPFAM" id="SSF52172">
    <property type="entry name" value="CheY-like"/>
    <property type="match status" value="1"/>
</dbReference>
<dbReference type="Pfam" id="PF00563">
    <property type="entry name" value="EAL"/>
    <property type="match status" value="1"/>
</dbReference>
<dbReference type="RefSeq" id="WP_238897438.1">
    <property type="nucleotide sequence ID" value="NZ_JAKOGG010000014.1"/>
</dbReference>
<name>A0ABT2FNR8_9GAMM</name>
<protein>
    <submittedName>
        <fullName evidence="4">EAL domain-containing response regulator</fullName>
    </submittedName>
</protein>
<dbReference type="InterPro" id="IPR050706">
    <property type="entry name" value="Cyclic-di-GMP_PDE-like"/>
</dbReference>
<organism evidence="4 5">
    <name type="scientific">Shewanella electrica</name>
    <dbReference type="NCBI Taxonomy" id="515560"/>
    <lineage>
        <taxon>Bacteria</taxon>
        <taxon>Pseudomonadati</taxon>
        <taxon>Pseudomonadota</taxon>
        <taxon>Gammaproteobacteria</taxon>
        <taxon>Alteromonadales</taxon>
        <taxon>Shewanellaceae</taxon>
        <taxon>Shewanella</taxon>
    </lineage>
</organism>
<dbReference type="SMART" id="SM00052">
    <property type="entry name" value="EAL"/>
    <property type="match status" value="1"/>
</dbReference>
<evidence type="ECO:0000313" key="5">
    <source>
        <dbReference type="Proteomes" id="UP001201549"/>
    </source>
</evidence>
<feature type="domain" description="EAL" evidence="3">
    <location>
        <begin position="132"/>
        <end position="386"/>
    </location>
</feature>
<dbReference type="SUPFAM" id="SSF141868">
    <property type="entry name" value="EAL domain-like"/>
    <property type="match status" value="1"/>
</dbReference>
<gene>
    <name evidence="4" type="ORF">L9G74_16090</name>
</gene>
<proteinExistence type="predicted"/>